<gene>
    <name evidence="1" type="ORF">BDN72DRAFT_856476</name>
</gene>
<protein>
    <submittedName>
        <fullName evidence="1">Uncharacterized protein</fullName>
    </submittedName>
</protein>
<name>A0ACD3B0C3_9AGAR</name>
<dbReference type="EMBL" id="ML208303">
    <property type="protein sequence ID" value="TFK71086.1"/>
    <property type="molecule type" value="Genomic_DNA"/>
</dbReference>
<proteinExistence type="predicted"/>
<evidence type="ECO:0000313" key="1">
    <source>
        <dbReference type="EMBL" id="TFK71086.1"/>
    </source>
</evidence>
<evidence type="ECO:0000313" key="2">
    <source>
        <dbReference type="Proteomes" id="UP000308600"/>
    </source>
</evidence>
<dbReference type="Proteomes" id="UP000308600">
    <property type="component" value="Unassembled WGS sequence"/>
</dbReference>
<reference evidence="1 2" key="1">
    <citation type="journal article" date="2019" name="Nat. Ecol. Evol.">
        <title>Megaphylogeny resolves global patterns of mushroom evolution.</title>
        <authorList>
            <person name="Varga T."/>
            <person name="Krizsan K."/>
            <person name="Foldi C."/>
            <person name="Dima B."/>
            <person name="Sanchez-Garcia M."/>
            <person name="Sanchez-Ramirez S."/>
            <person name="Szollosi G.J."/>
            <person name="Szarkandi J.G."/>
            <person name="Papp V."/>
            <person name="Albert L."/>
            <person name="Andreopoulos W."/>
            <person name="Angelini C."/>
            <person name="Antonin V."/>
            <person name="Barry K.W."/>
            <person name="Bougher N.L."/>
            <person name="Buchanan P."/>
            <person name="Buyck B."/>
            <person name="Bense V."/>
            <person name="Catcheside P."/>
            <person name="Chovatia M."/>
            <person name="Cooper J."/>
            <person name="Damon W."/>
            <person name="Desjardin D."/>
            <person name="Finy P."/>
            <person name="Geml J."/>
            <person name="Haridas S."/>
            <person name="Hughes K."/>
            <person name="Justo A."/>
            <person name="Karasinski D."/>
            <person name="Kautmanova I."/>
            <person name="Kiss B."/>
            <person name="Kocsube S."/>
            <person name="Kotiranta H."/>
            <person name="LaButti K.M."/>
            <person name="Lechner B.E."/>
            <person name="Liimatainen K."/>
            <person name="Lipzen A."/>
            <person name="Lukacs Z."/>
            <person name="Mihaltcheva S."/>
            <person name="Morgado L.N."/>
            <person name="Niskanen T."/>
            <person name="Noordeloos M.E."/>
            <person name="Ohm R.A."/>
            <person name="Ortiz-Santana B."/>
            <person name="Ovrebo C."/>
            <person name="Racz N."/>
            <person name="Riley R."/>
            <person name="Savchenko A."/>
            <person name="Shiryaev A."/>
            <person name="Soop K."/>
            <person name="Spirin V."/>
            <person name="Szebenyi C."/>
            <person name="Tomsovsky M."/>
            <person name="Tulloss R.E."/>
            <person name="Uehling J."/>
            <person name="Grigoriev I.V."/>
            <person name="Vagvolgyi C."/>
            <person name="Papp T."/>
            <person name="Martin F.M."/>
            <person name="Miettinen O."/>
            <person name="Hibbett D.S."/>
            <person name="Nagy L.G."/>
        </authorList>
    </citation>
    <scope>NUCLEOTIDE SEQUENCE [LARGE SCALE GENOMIC DNA]</scope>
    <source>
        <strain evidence="1 2">NL-1719</strain>
    </source>
</reference>
<accession>A0ACD3B0C3</accession>
<sequence length="411" mass="46559">MPFRGRSVNETLKSIRVRSRIWESWRTARVRKARTRVVIPTYRFFQHHLLTNLAIEHKACAPLRTQTVRIHPSTLAVAKDFGAITRPYFRPKFLHKIWGQALQLVRLRILSCSISFRVPSLSIIVAWCGLNLGIANGYCQRYVSKSVEAAANSQKDYYRNGTYPDQWAWLSALSVFYLRELGELTGLWDYGNVINTVFNGWESRLDNGGSYHDVSWVVVAYNQAGRGGGVFWSSARDYKNAISITLPPLAIYTIALPFRNPRKPEEHWLKSTKMRGDDASLTRDGSCDNNGETQWTYNQGALLPGLGYLYKYTRDDSVIQDARLIEASMARLTVNGYLRESCESETGNNCNSDQQAFTGILTIYSMIRQQADGILRYAAGRHPDGIAIYGSDQSERIAKSSFCFGRTVVCD</sequence>
<keyword evidence="2" id="KW-1185">Reference proteome</keyword>
<organism evidence="1 2">
    <name type="scientific">Pluteus cervinus</name>
    <dbReference type="NCBI Taxonomy" id="181527"/>
    <lineage>
        <taxon>Eukaryota</taxon>
        <taxon>Fungi</taxon>
        <taxon>Dikarya</taxon>
        <taxon>Basidiomycota</taxon>
        <taxon>Agaricomycotina</taxon>
        <taxon>Agaricomycetes</taxon>
        <taxon>Agaricomycetidae</taxon>
        <taxon>Agaricales</taxon>
        <taxon>Pluteineae</taxon>
        <taxon>Pluteaceae</taxon>
        <taxon>Pluteus</taxon>
    </lineage>
</organism>